<feature type="compositionally biased region" description="Basic and acidic residues" evidence="2">
    <location>
        <begin position="49"/>
        <end position="70"/>
    </location>
</feature>
<accession>A0A7S2L385</accession>
<dbReference type="CDD" id="cd07067">
    <property type="entry name" value="HP_PGM_like"/>
    <property type="match status" value="1"/>
</dbReference>
<proteinExistence type="predicted"/>
<evidence type="ECO:0000256" key="3">
    <source>
        <dbReference type="SAM" id="SignalP"/>
    </source>
</evidence>
<dbReference type="InterPro" id="IPR013078">
    <property type="entry name" value="His_Pase_superF_clade-1"/>
</dbReference>
<feature type="binding site" evidence="1">
    <location>
        <position position="166"/>
    </location>
    <ligand>
        <name>substrate</name>
    </ligand>
</feature>
<dbReference type="PANTHER" id="PTHR48100:SF44">
    <property type="entry name" value="PHOSPHATASE C1620.13-RELATED"/>
    <property type="match status" value="1"/>
</dbReference>
<dbReference type="AlphaFoldDB" id="A0A7S2L385"/>
<name>A0A7S2L385_9STRA</name>
<evidence type="ECO:0000256" key="1">
    <source>
        <dbReference type="PIRSR" id="PIRSR613078-2"/>
    </source>
</evidence>
<dbReference type="SMART" id="SM00855">
    <property type="entry name" value="PGAM"/>
    <property type="match status" value="1"/>
</dbReference>
<dbReference type="PANTHER" id="PTHR48100">
    <property type="entry name" value="BROAD-SPECIFICITY PHOSPHATASE YOR283W-RELATED"/>
    <property type="match status" value="1"/>
</dbReference>
<keyword evidence="3" id="KW-0732">Signal</keyword>
<reference evidence="4" key="1">
    <citation type="submission" date="2021-01" db="EMBL/GenBank/DDBJ databases">
        <authorList>
            <person name="Corre E."/>
            <person name="Pelletier E."/>
            <person name="Niang G."/>
            <person name="Scheremetjew M."/>
            <person name="Finn R."/>
            <person name="Kale V."/>
            <person name="Holt S."/>
            <person name="Cochrane G."/>
            <person name="Meng A."/>
            <person name="Brown T."/>
            <person name="Cohen L."/>
        </authorList>
    </citation>
    <scope>NUCLEOTIDE SEQUENCE</scope>
    <source>
        <strain evidence="4">B650</strain>
    </source>
</reference>
<evidence type="ECO:0000313" key="4">
    <source>
        <dbReference type="EMBL" id="CAD9593600.1"/>
    </source>
</evidence>
<dbReference type="EMBL" id="HBGY01022537">
    <property type="protein sequence ID" value="CAD9593600.1"/>
    <property type="molecule type" value="Transcribed_RNA"/>
</dbReference>
<dbReference type="GO" id="GO:0005829">
    <property type="term" value="C:cytosol"/>
    <property type="evidence" value="ECO:0007669"/>
    <property type="project" value="TreeGrafter"/>
</dbReference>
<dbReference type="Gene3D" id="3.40.50.1240">
    <property type="entry name" value="Phosphoglycerate mutase-like"/>
    <property type="match status" value="1"/>
</dbReference>
<dbReference type="InterPro" id="IPR029033">
    <property type="entry name" value="His_PPase_superfam"/>
</dbReference>
<evidence type="ECO:0000256" key="2">
    <source>
        <dbReference type="SAM" id="MobiDB-lite"/>
    </source>
</evidence>
<sequence length="329" mass="35825">MRIAISLLALPIAVTCFAPGRYHLNKHMGVQNYVPTAVTTQLWSAKKTQKPDDSDKKKEKDAKSAPEDIKSAVEDAAKESTTALANINLPSSILTDPTLLPKIPNNAKRLFLVRHGEVIPPGGKHGVFYGAMDIPLSPLGKAEAGAAAKFLQKYKLHQVCSSPLKRAMYGSNEVMLYQEKAFMHETMFKRMKIDHGFSELNRGTWCGKTKDQIGDDLMARFNACDLSATPRGGESYPVLCQRVLAARDALLEITDPGRASCVVSHLQVTRAILADALDVPTTQLTDIEVGTASISCVDYDVDTGEQTVHYMSFKPEVGLATAEDGGNYV</sequence>
<evidence type="ECO:0008006" key="5">
    <source>
        <dbReference type="Google" id="ProtNLM"/>
    </source>
</evidence>
<dbReference type="Pfam" id="PF00300">
    <property type="entry name" value="His_Phos_1"/>
    <property type="match status" value="1"/>
</dbReference>
<organism evidence="4">
    <name type="scientific">Leptocylindrus danicus</name>
    <dbReference type="NCBI Taxonomy" id="163516"/>
    <lineage>
        <taxon>Eukaryota</taxon>
        <taxon>Sar</taxon>
        <taxon>Stramenopiles</taxon>
        <taxon>Ochrophyta</taxon>
        <taxon>Bacillariophyta</taxon>
        <taxon>Coscinodiscophyceae</taxon>
        <taxon>Chaetocerotophycidae</taxon>
        <taxon>Leptocylindrales</taxon>
        <taxon>Leptocylindraceae</taxon>
        <taxon>Leptocylindrus</taxon>
    </lineage>
</organism>
<dbReference type="InterPro" id="IPR050275">
    <property type="entry name" value="PGM_Phosphatase"/>
</dbReference>
<dbReference type="SUPFAM" id="SSF53254">
    <property type="entry name" value="Phosphoglycerate mutase-like"/>
    <property type="match status" value="1"/>
</dbReference>
<protein>
    <recommendedName>
        <fullName evidence="5">Phosphoglycerate mutase (2,3-diphosphoglycerate-dependent)</fullName>
    </recommendedName>
</protein>
<gene>
    <name evidence="4" type="ORF">LDAN0321_LOCUS14250</name>
</gene>
<feature type="signal peptide" evidence="3">
    <location>
        <begin position="1"/>
        <end position="16"/>
    </location>
</feature>
<feature type="region of interest" description="Disordered" evidence="2">
    <location>
        <begin position="44"/>
        <end position="70"/>
    </location>
</feature>
<feature type="chain" id="PRO_5031431554" description="Phosphoglycerate mutase (2,3-diphosphoglycerate-dependent)" evidence="3">
    <location>
        <begin position="17"/>
        <end position="329"/>
    </location>
</feature>
<dbReference type="GO" id="GO:0016791">
    <property type="term" value="F:phosphatase activity"/>
    <property type="evidence" value="ECO:0007669"/>
    <property type="project" value="TreeGrafter"/>
</dbReference>